<dbReference type="EMBL" id="BMWW01000004">
    <property type="protein sequence ID" value="GGY91240.1"/>
    <property type="molecule type" value="Genomic_DNA"/>
</dbReference>
<proteinExistence type="inferred from homology"/>
<dbReference type="GO" id="GO:0003677">
    <property type="term" value="F:DNA binding"/>
    <property type="evidence" value="ECO:0007669"/>
    <property type="project" value="UniProtKB-KW"/>
</dbReference>
<keyword evidence="2" id="KW-0805">Transcription regulation</keyword>
<name>A0A4P7BFT8_9BURK</name>
<dbReference type="GO" id="GO:0003700">
    <property type="term" value="F:DNA-binding transcription factor activity"/>
    <property type="evidence" value="ECO:0007669"/>
    <property type="project" value="InterPro"/>
</dbReference>
<dbReference type="InterPro" id="IPR050950">
    <property type="entry name" value="HTH-type_LysR_regulators"/>
</dbReference>
<evidence type="ECO:0000259" key="5">
    <source>
        <dbReference type="PROSITE" id="PS50931"/>
    </source>
</evidence>
<keyword evidence="4" id="KW-0804">Transcription</keyword>
<gene>
    <name evidence="6" type="primary">gltC</name>
    <name evidence="7" type="ORF">E1742_16310</name>
    <name evidence="6" type="ORF">GCM10007388_25610</name>
</gene>
<evidence type="ECO:0000256" key="1">
    <source>
        <dbReference type="ARBA" id="ARBA00009437"/>
    </source>
</evidence>
<reference evidence="6" key="3">
    <citation type="submission" date="2022-12" db="EMBL/GenBank/DDBJ databases">
        <authorList>
            <person name="Sun Q."/>
            <person name="Kim S."/>
        </authorList>
    </citation>
    <scope>NUCLEOTIDE SEQUENCE</scope>
    <source>
        <strain evidence="6">KCTC 12344</strain>
    </source>
</reference>
<evidence type="ECO:0000313" key="6">
    <source>
        <dbReference type="EMBL" id="GGY91240.1"/>
    </source>
</evidence>
<dbReference type="Gene3D" id="1.10.10.10">
    <property type="entry name" value="Winged helix-like DNA-binding domain superfamily/Winged helix DNA-binding domain"/>
    <property type="match status" value="1"/>
</dbReference>
<dbReference type="FunFam" id="1.10.10.10:FF:000001">
    <property type="entry name" value="LysR family transcriptional regulator"/>
    <property type="match status" value="1"/>
</dbReference>
<organism evidence="6 9">
    <name type="scientific">Pseudoduganella plicata</name>
    <dbReference type="NCBI Taxonomy" id="321984"/>
    <lineage>
        <taxon>Bacteria</taxon>
        <taxon>Pseudomonadati</taxon>
        <taxon>Pseudomonadota</taxon>
        <taxon>Betaproteobacteria</taxon>
        <taxon>Burkholderiales</taxon>
        <taxon>Oxalobacteraceae</taxon>
        <taxon>Telluria group</taxon>
        <taxon>Pseudoduganella</taxon>
    </lineage>
</organism>
<dbReference type="CDD" id="cd05466">
    <property type="entry name" value="PBP2_LTTR_substrate"/>
    <property type="match status" value="1"/>
</dbReference>
<feature type="domain" description="HTH lysR-type" evidence="5">
    <location>
        <begin position="1"/>
        <end position="58"/>
    </location>
</feature>
<sequence>MTFTQLEIFVMVAEMRGFTSAALRLGISQSAVSHAIKSLENELDAQLVEREQAAVTVTELGQRLLLRAREIIGLAEAMRQDAAVARGMHQGLLRIGSFGPTSSLKLLPAILAAFRARYPGVEVQIDEGPDAAVLQWVADRRVDVGFAVLPDERFDTVPLVVDQLVALLPRDHPLTQKRAVTLAELSGQPFIMPEAGCSALIEPLFAGAGLAPQVRYRMSQMVTVLHLVDNADGITVLPELALPHALAQTHQRIVLRPLRPAVRRRVGLVFRNLGRAAPAVQAFADIARTAAKGMTSPGTA</sequence>
<evidence type="ECO:0000313" key="8">
    <source>
        <dbReference type="Proteomes" id="UP000294359"/>
    </source>
</evidence>
<dbReference type="InterPro" id="IPR005119">
    <property type="entry name" value="LysR_subst-bd"/>
</dbReference>
<dbReference type="AlphaFoldDB" id="A0A4P7BFT8"/>
<dbReference type="SUPFAM" id="SSF53850">
    <property type="entry name" value="Periplasmic binding protein-like II"/>
    <property type="match status" value="1"/>
</dbReference>
<evidence type="ECO:0000313" key="7">
    <source>
        <dbReference type="EMBL" id="QBQ37554.1"/>
    </source>
</evidence>
<comment type="similarity">
    <text evidence="1">Belongs to the LysR transcriptional regulatory family.</text>
</comment>
<dbReference type="SUPFAM" id="SSF46785">
    <property type="entry name" value="Winged helix' DNA-binding domain"/>
    <property type="match status" value="1"/>
</dbReference>
<dbReference type="RefSeq" id="WP_134386036.1">
    <property type="nucleotide sequence ID" value="NZ_BMWW01000004.1"/>
</dbReference>
<reference evidence="6" key="1">
    <citation type="journal article" date="2014" name="Int. J. Syst. Evol. Microbiol.">
        <title>Complete genome sequence of Corynebacterium casei LMG S-19264T (=DSM 44701T), isolated from a smear-ripened cheese.</title>
        <authorList>
            <consortium name="US DOE Joint Genome Institute (JGI-PGF)"/>
            <person name="Walter F."/>
            <person name="Albersmeier A."/>
            <person name="Kalinowski J."/>
            <person name="Ruckert C."/>
        </authorList>
    </citation>
    <scope>NUCLEOTIDE SEQUENCE</scope>
    <source>
        <strain evidence="6">KCTC 12344</strain>
    </source>
</reference>
<evidence type="ECO:0000256" key="3">
    <source>
        <dbReference type="ARBA" id="ARBA00023125"/>
    </source>
</evidence>
<dbReference type="InterPro" id="IPR036388">
    <property type="entry name" value="WH-like_DNA-bd_sf"/>
</dbReference>
<evidence type="ECO:0000256" key="4">
    <source>
        <dbReference type="ARBA" id="ARBA00023163"/>
    </source>
</evidence>
<dbReference type="Proteomes" id="UP000619512">
    <property type="component" value="Unassembled WGS sequence"/>
</dbReference>
<reference evidence="7 8" key="2">
    <citation type="submission" date="2019-03" db="EMBL/GenBank/DDBJ databases">
        <title>Draft Genome Sequences of Six Type Strains of the Genus Massilia.</title>
        <authorList>
            <person name="Miess H."/>
            <person name="Frediansyhah A."/>
            <person name="Gross H."/>
        </authorList>
    </citation>
    <scope>NUCLEOTIDE SEQUENCE [LARGE SCALE GENOMIC DNA]</scope>
    <source>
        <strain evidence="7 8">DSM 17505</strain>
    </source>
</reference>
<dbReference type="PRINTS" id="PR00039">
    <property type="entry name" value="HTHLYSR"/>
</dbReference>
<dbReference type="Proteomes" id="UP000294359">
    <property type="component" value="Chromosome"/>
</dbReference>
<evidence type="ECO:0000313" key="9">
    <source>
        <dbReference type="Proteomes" id="UP000619512"/>
    </source>
</evidence>
<evidence type="ECO:0000256" key="2">
    <source>
        <dbReference type="ARBA" id="ARBA00023015"/>
    </source>
</evidence>
<dbReference type="PROSITE" id="PS50931">
    <property type="entry name" value="HTH_LYSR"/>
    <property type="match status" value="1"/>
</dbReference>
<dbReference type="InterPro" id="IPR036390">
    <property type="entry name" value="WH_DNA-bd_sf"/>
</dbReference>
<dbReference type="Pfam" id="PF00126">
    <property type="entry name" value="HTH_1"/>
    <property type="match status" value="1"/>
</dbReference>
<dbReference type="EMBL" id="CP038026">
    <property type="protein sequence ID" value="QBQ37554.1"/>
    <property type="molecule type" value="Genomic_DNA"/>
</dbReference>
<dbReference type="InterPro" id="IPR000847">
    <property type="entry name" value="LysR_HTH_N"/>
</dbReference>
<keyword evidence="3" id="KW-0238">DNA-binding</keyword>
<protein>
    <submittedName>
        <fullName evidence="6">LysR family transcriptional regulator</fullName>
    </submittedName>
</protein>
<dbReference type="GO" id="GO:0005829">
    <property type="term" value="C:cytosol"/>
    <property type="evidence" value="ECO:0007669"/>
    <property type="project" value="TreeGrafter"/>
</dbReference>
<dbReference type="Gene3D" id="3.40.190.290">
    <property type="match status" value="1"/>
</dbReference>
<accession>A0A4P7BFT8</accession>
<keyword evidence="8" id="KW-1185">Reference proteome</keyword>
<dbReference type="OrthoDB" id="9786526at2"/>
<dbReference type="PANTHER" id="PTHR30419">
    <property type="entry name" value="HTH-TYPE TRANSCRIPTIONAL REGULATOR YBHD"/>
    <property type="match status" value="1"/>
</dbReference>
<dbReference type="Pfam" id="PF03466">
    <property type="entry name" value="LysR_substrate"/>
    <property type="match status" value="1"/>
</dbReference>